<reference evidence="3" key="1">
    <citation type="submission" date="2012-11" db="EMBL/GenBank/DDBJ databases">
        <authorList>
            <person name="Lucero-Rivera Y.E."/>
            <person name="Tovar-Ramirez D."/>
        </authorList>
    </citation>
    <scope>NUCLEOTIDE SEQUENCE [LARGE SCALE GENOMIC DNA]</scope>
    <source>
        <strain evidence="3">Araruama</strain>
    </source>
</reference>
<dbReference type="InterPro" id="IPR018631">
    <property type="entry name" value="AAA-ATPase-like_dom"/>
</dbReference>
<evidence type="ECO:0000313" key="3">
    <source>
        <dbReference type="Proteomes" id="UP000189670"/>
    </source>
</evidence>
<feature type="non-terminal residue" evidence="2">
    <location>
        <position position="1"/>
    </location>
</feature>
<name>A0A1V1NQ97_9BACT</name>
<dbReference type="EMBL" id="ATBP01003699">
    <property type="protein sequence ID" value="ETR64752.1"/>
    <property type="molecule type" value="Genomic_DNA"/>
</dbReference>
<feature type="non-terminal residue" evidence="2">
    <location>
        <position position="168"/>
    </location>
</feature>
<comment type="caution">
    <text evidence="2">The sequence shown here is derived from an EMBL/GenBank/DDBJ whole genome shotgun (WGS) entry which is preliminary data.</text>
</comment>
<proteinExistence type="predicted"/>
<dbReference type="Proteomes" id="UP000189670">
    <property type="component" value="Unassembled WGS sequence"/>
</dbReference>
<dbReference type="AlphaFoldDB" id="A0A1V1NQ97"/>
<accession>A0A1V1NQ97</accession>
<protein>
    <recommendedName>
        <fullName evidence="1">AAA-ATPase-like domain-containing protein</fullName>
    </recommendedName>
</protein>
<evidence type="ECO:0000313" key="2">
    <source>
        <dbReference type="EMBL" id="ETR64752.1"/>
    </source>
</evidence>
<organism evidence="2 3">
    <name type="scientific">Candidatus Magnetoglobus multicellularis str. Araruama</name>
    <dbReference type="NCBI Taxonomy" id="890399"/>
    <lineage>
        <taxon>Bacteria</taxon>
        <taxon>Pseudomonadati</taxon>
        <taxon>Thermodesulfobacteriota</taxon>
        <taxon>Desulfobacteria</taxon>
        <taxon>Desulfobacterales</taxon>
        <taxon>Desulfobacteraceae</taxon>
        <taxon>Candidatus Magnetoglobus</taxon>
    </lineage>
</organism>
<gene>
    <name evidence="2" type="ORF">OMM_15411</name>
</gene>
<feature type="domain" description="AAA-ATPase-like" evidence="1">
    <location>
        <begin position="1"/>
        <end position="60"/>
    </location>
</feature>
<dbReference type="Pfam" id="PF09820">
    <property type="entry name" value="AAA-ATPase_like"/>
    <property type="match status" value="1"/>
</dbReference>
<evidence type="ECO:0000259" key="1">
    <source>
        <dbReference type="Pfam" id="PF09820"/>
    </source>
</evidence>
<dbReference type="PANTHER" id="PTHR34825">
    <property type="entry name" value="CONSERVED PROTEIN, WITH A WEAK D-GALACTARATE DEHYDRATASE/ALTRONATE HYDROLASE DOMAIN"/>
    <property type="match status" value="1"/>
</dbReference>
<sequence>EYDNFANELMARRKKEYLNITGLDGFLKTFFKSLKSATEGLGLDRMFLTGVTPILLNDITSGDNIKTDIHILPHYADLCGFSDKEIKHLIQIFADSLETRSDLLSPVFPDGKKAWMDDIYRLMVNSYDGYMFSPYIEKRVYNPTLVMYLFKQLEQLDGQLPKTLLDHN</sequence>
<dbReference type="PANTHER" id="PTHR34825:SF2">
    <property type="entry name" value="AAA-ATPASE-LIKE DOMAIN-CONTAINING PROTEIN"/>
    <property type="match status" value="1"/>
</dbReference>